<evidence type="ECO:0000313" key="5">
    <source>
        <dbReference type="Proteomes" id="UP000278332"/>
    </source>
</evidence>
<dbReference type="PANTHER" id="PTHR43080">
    <property type="entry name" value="CBS DOMAIN-CONTAINING PROTEIN CBSX3, MITOCHONDRIAL"/>
    <property type="match status" value="1"/>
</dbReference>
<dbReference type="SUPFAM" id="SSF54631">
    <property type="entry name" value="CBS-domain pair"/>
    <property type="match status" value="1"/>
</dbReference>
<dbReference type="EMBL" id="RBRY01000135">
    <property type="protein sequence ID" value="RMR53120.1"/>
    <property type="molecule type" value="Genomic_DNA"/>
</dbReference>
<feature type="domain" description="CBS" evidence="3">
    <location>
        <begin position="32"/>
        <end position="88"/>
    </location>
</feature>
<feature type="domain" description="CBS" evidence="3">
    <location>
        <begin position="97"/>
        <end position="152"/>
    </location>
</feature>
<dbReference type="Pfam" id="PF00571">
    <property type="entry name" value="CBS"/>
    <property type="match status" value="2"/>
</dbReference>
<name>A0A3M4VMQ7_PSECI</name>
<evidence type="ECO:0000256" key="1">
    <source>
        <dbReference type="ARBA" id="ARBA00023122"/>
    </source>
</evidence>
<dbReference type="Proteomes" id="UP000278332">
    <property type="component" value="Unassembled WGS sequence"/>
</dbReference>
<protein>
    <submittedName>
        <fullName evidence="4">CBS domain protein</fullName>
    </submittedName>
</protein>
<accession>A0A3M4VMQ7</accession>
<proteinExistence type="predicted"/>
<dbReference type="CDD" id="cd04623">
    <property type="entry name" value="CBS_pair_bac_euk"/>
    <property type="match status" value="1"/>
</dbReference>
<dbReference type="Gene3D" id="3.10.580.10">
    <property type="entry name" value="CBS-domain"/>
    <property type="match status" value="1"/>
</dbReference>
<sequence length="164" mass="17738">MPSAEGYNHSGPHPRRAPMKTVAQLLKLKSEHNQQVHTIGPDQMVLDALRLMADKNIGALPVVAGGVVVGVVSERDYARKMILKGRSSVGTPVSAIMSSKVITVDSQQSVETCMGIMTDNHLRHLPVVEHGQLLGLLSIGDLVKEAIAEQSSLIQQLEQYIRGD</sequence>
<evidence type="ECO:0000259" key="3">
    <source>
        <dbReference type="PROSITE" id="PS51371"/>
    </source>
</evidence>
<comment type="caution">
    <text evidence="4">The sequence shown here is derived from an EMBL/GenBank/DDBJ whole genome shotgun (WGS) entry which is preliminary data.</text>
</comment>
<dbReference type="InterPro" id="IPR000644">
    <property type="entry name" value="CBS_dom"/>
</dbReference>
<evidence type="ECO:0000313" key="4">
    <source>
        <dbReference type="EMBL" id="RMR53120.1"/>
    </source>
</evidence>
<organism evidence="4 5">
    <name type="scientific">Pseudomonas cichorii</name>
    <dbReference type="NCBI Taxonomy" id="36746"/>
    <lineage>
        <taxon>Bacteria</taxon>
        <taxon>Pseudomonadati</taxon>
        <taxon>Pseudomonadota</taxon>
        <taxon>Gammaproteobacteria</taxon>
        <taxon>Pseudomonadales</taxon>
        <taxon>Pseudomonadaceae</taxon>
        <taxon>Pseudomonas</taxon>
    </lineage>
</organism>
<dbReference type="InterPro" id="IPR051257">
    <property type="entry name" value="Diverse_CBS-Domain"/>
</dbReference>
<gene>
    <name evidence="4" type="ORF">ALP84_04798</name>
</gene>
<dbReference type="PANTHER" id="PTHR43080:SF2">
    <property type="entry name" value="CBS DOMAIN-CONTAINING PROTEIN"/>
    <property type="match status" value="1"/>
</dbReference>
<evidence type="ECO:0000256" key="2">
    <source>
        <dbReference type="PROSITE-ProRule" id="PRU00703"/>
    </source>
</evidence>
<dbReference type="InterPro" id="IPR044725">
    <property type="entry name" value="CBSX3_CBS_dom"/>
</dbReference>
<dbReference type="PROSITE" id="PS51371">
    <property type="entry name" value="CBS"/>
    <property type="match status" value="2"/>
</dbReference>
<dbReference type="SMART" id="SM00116">
    <property type="entry name" value="CBS"/>
    <property type="match status" value="2"/>
</dbReference>
<reference evidence="4 5" key="1">
    <citation type="submission" date="2018-08" db="EMBL/GenBank/DDBJ databases">
        <title>Recombination of ecologically and evolutionarily significant loci maintains genetic cohesion in the Pseudomonas syringae species complex.</title>
        <authorList>
            <person name="Dillon M."/>
            <person name="Thakur S."/>
            <person name="Almeida R.N.D."/>
            <person name="Weir B.S."/>
            <person name="Guttman D.S."/>
        </authorList>
    </citation>
    <scope>NUCLEOTIDE SEQUENCE [LARGE SCALE GENOMIC DNA]</scope>
    <source>
        <strain evidence="4 5">ICMP 6917</strain>
    </source>
</reference>
<dbReference type="InterPro" id="IPR046342">
    <property type="entry name" value="CBS_dom_sf"/>
</dbReference>
<dbReference type="AlphaFoldDB" id="A0A3M4VMQ7"/>
<keyword evidence="1 2" id="KW-0129">CBS domain</keyword>